<name>A0ABS7GX92_9HYPH</name>
<accession>A0ABS7GX92</accession>
<keyword evidence="2" id="KW-1185">Reference proteome</keyword>
<proteinExistence type="predicted"/>
<evidence type="ECO:0000313" key="1">
    <source>
        <dbReference type="EMBL" id="MBW9054554.1"/>
    </source>
</evidence>
<dbReference type="RefSeq" id="WP_220335915.1">
    <property type="nucleotide sequence ID" value="NZ_JAEUAK010000007.1"/>
</dbReference>
<reference evidence="1 2" key="1">
    <citation type="journal article" date="2021" name="MBio">
        <title>Poor Competitiveness of Bradyrhizobium in Pigeon Pea Root Colonization in Indian Soils.</title>
        <authorList>
            <person name="Chalasani D."/>
            <person name="Basu A."/>
            <person name="Pullabhotla S.V.S.R.N."/>
            <person name="Jorrin B."/>
            <person name="Neal A.L."/>
            <person name="Poole P.S."/>
            <person name="Podile A.R."/>
            <person name="Tkacz A."/>
        </authorList>
    </citation>
    <scope>NUCLEOTIDE SEQUENCE [LARGE SCALE GENOMIC DNA]</scope>
    <source>
        <strain evidence="1 2">HU56</strain>
    </source>
</reference>
<dbReference type="Proteomes" id="UP000717752">
    <property type="component" value="Unassembled WGS sequence"/>
</dbReference>
<dbReference type="EMBL" id="JAEUAK010000007">
    <property type="protein sequence ID" value="MBW9054554.1"/>
    <property type="molecule type" value="Genomic_DNA"/>
</dbReference>
<evidence type="ECO:0000313" key="2">
    <source>
        <dbReference type="Proteomes" id="UP000717752"/>
    </source>
</evidence>
<protein>
    <submittedName>
        <fullName evidence="1">Uncharacterized protein</fullName>
    </submittedName>
</protein>
<organism evidence="1 2">
    <name type="scientific">Rhizobium mesosinicum</name>
    <dbReference type="NCBI Taxonomy" id="335017"/>
    <lineage>
        <taxon>Bacteria</taxon>
        <taxon>Pseudomonadati</taxon>
        <taxon>Pseudomonadota</taxon>
        <taxon>Alphaproteobacteria</taxon>
        <taxon>Hyphomicrobiales</taxon>
        <taxon>Rhizobiaceae</taxon>
        <taxon>Rhizobium/Agrobacterium group</taxon>
        <taxon>Rhizobium</taxon>
    </lineage>
</organism>
<comment type="caution">
    <text evidence="1">The sequence shown here is derived from an EMBL/GenBank/DDBJ whole genome shotgun (WGS) entry which is preliminary data.</text>
</comment>
<sequence length="63" mass="6763">MSDLIQQTAASHKPLRIAGESKQQGALVSGELDSLPVAMGKHASFVDCQISKMETFCVACIRK</sequence>
<gene>
    <name evidence="1" type="ORF">JNB85_19310</name>
</gene>